<keyword evidence="2" id="KW-0812">Transmembrane</keyword>
<dbReference type="EMBL" id="QZWG01000012">
    <property type="protein sequence ID" value="RZB76367.1"/>
    <property type="molecule type" value="Genomic_DNA"/>
</dbReference>
<evidence type="ECO:0000313" key="3">
    <source>
        <dbReference type="EMBL" id="RZB76367.1"/>
    </source>
</evidence>
<protein>
    <submittedName>
        <fullName evidence="3">Uncharacterized protein</fullName>
    </submittedName>
</protein>
<keyword evidence="4" id="KW-1185">Reference proteome</keyword>
<proteinExistence type="predicted"/>
<evidence type="ECO:0000313" key="4">
    <source>
        <dbReference type="Proteomes" id="UP000289340"/>
    </source>
</evidence>
<evidence type="ECO:0000256" key="2">
    <source>
        <dbReference type="SAM" id="Phobius"/>
    </source>
</evidence>
<gene>
    <name evidence="3" type="ORF">D0Y65_034720</name>
</gene>
<feature type="region of interest" description="Disordered" evidence="1">
    <location>
        <begin position="174"/>
        <end position="193"/>
    </location>
</feature>
<sequence>MQCYLGVKISDLDDCMPKSVHEFSEGLVVCLLQTGQGDRGHAVRHAGGVLCIESFDEGVEAVYGPKWESTIPGVVVAFADNSRLIGNSRELIDNVRDKHLLIDKRQSKKIMRPATFGVILLLMLSVSMCMGRDKKTFKDQMNVRNEKFPNHENENHNPGFAYGGRSVNNHHYIPRQDFNNNDGADKIGNGSGY</sequence>
<name>A0A445HRS7_GLYSO</name>
<dbReference type="PANTHER" id="PTHR36040:SF5">
    <property type="entry name" value="TRANSMEMBRANE PROTEIN"/>
    <property type="match status" value="1"/>
</dbReference>
<reference evidence="3 4" key="1">
    <citation type="submission" date="2018-09" db="EMBL/GenBank/DDBJ databases">
        <title>A high-quality reference genome of wild soybean provides a powerful tool to mine soybean genomes.</title>
        <authorList>
            <person name="Xie M."/>
            <person name="Chung C.Y.L."/>
            <person name="Li M.-W."/>
            <person name="Wong F.-L."/>
            <person name="Chan T.-F."/>
            <person name="Lam H.-M."/>
        </authorList>
    </citation>
    <scope>NUCLEOTIDE SEQUENCE [LARGE SCALE GENOMIC DNA]</scope>
    <source>
        <strain evidence="4">cv. W05</strain>
        <tissue evidence="3">Hypocotyl of etiolated seedlings</tissue>
    </source>
</reference>
<dbReference type="AlphaFoldDB" id="A0A445HRS7"/>
<dbReference type="PANTHER" id="PTHR36040">
    <property type="entry name" value="OS04G0188500 PROTEIN"/>
    <property type="match status" value="1"/>
</dbReference>
<feature type="transmembrane region" description="Helical" evidence="2">
    <location>
        <begin position="110"/>
        <end position="131"/>
    </location>
</feature>
<comment type="caution">
    <text evidence="3">The sequence shown here is derived from an EMBL/GenBank/DDBJ whole genome shotgun (WGS) entry which is preliminary data.</text>
</comment>
<keyword evidence="2" id="KW-0472">Membrane</keyword>
<organism evidence="3 4">
    <name type="scientific">Glycine soja</name>
    <name type="common">Wild soybean</name>
    <dbReference type="NCBI Taxonomy" id="3848"/>
    <lineage>
        <taxon>Eukaryota</taxon>
        <taxon>Viridiplantae</taxon>
        <taxon>Streptophyta</taxon>
        <taxon>Embryophyta</taxon>
        <taxon>Tracheophyta</taxon>
        <taxon>Spermatophyta</taxon>
        <taxon>Magnoliopsida</taxon>
        <taxon>eudicotyledons</taxon>
        <taxon>Gunneridae</taxon>
        <taxon>Pentapetalae</taxon>
        <taxon>rosids</taxon>
        <taxon>fabids</taxon>
        <taxon>Fabales</taxon>
        <taxon>Fabaceae</taxon>
        <taxon>Papilionoideae</taxon>
        <taxon>50 kb inversion clade</taxon>
        <taxon>NPAAA clade</taxon>
        <taxon>indigoferoid/millettioid clade</taxon>
        <taxon>Phaseoleae</taxon>
        <taxon>Glycine</taxon>
        <taxon>Glycine subgen. Soja</taxon>
    </lineage>
</organism>
<accession>A0A445HRS7</accession>
<evidence type="ECO:0000256" key="1">
    <source>
        <dbReference type="SAM" id="MobiDB-lite"/>
    </source>
</evidence>
<keyword evidence="2" id="KW-1133">Transmembrane helix</keyword>
<dbReference type="Proteomes" id="UP000289340">
    <property type="component" value="Chromosome 12"/>
</dbReference>